<comment type="caution">
    <text evidence="2">The sequence shown here is derived from an EMBL/GenBank/DDBJ whole genome shotgun (WGS) entry which is preliminary data.</text>
</comment>
<dbReference type="Proteomes" id="UP000440004">
    <property type="component" value="Unassembled WGS sequence"/>
</dbReference>
<name>A0A6A7K9B9_9FIRM</name>
<dbReference type="PIRSF" id="PIRSF006639">
    <property type="entry name" value="UCP006639_pph"/>
    <property type="match status" value="1"/>
</dbReference>
<feature type="domain" description="NTP pyrophosphohydrolase MazG-like" evidence="1">
    <location>
        <begin position="26"/>
        <end position="94"/>
    </location>
</feature>
<sequence>MKANQYQLLAMKTANPTNNKLLNSALGLCQESGEVAKIIKAYEFQGDELNKESVMNELGEMCWFIVLMCTNLRISFDEVLEMNIRNLIKKHPKDFKDLKDLNEYKKPLEDEYSMGAD</sequence>
<dbReference type="EMBL" id="WHNX01000012">
    <property type="protein sequence ID" value="MPW25992.1"/>
    <property type="molecule type" value="Genomic_DNA"/>
</dbReference>
<dbReference type="SUPFAM" id="SSF101386">
    <property type="entry name" value="all-alpha NTP pyrophosphatases"/>
    <property type="match status" value="1"/>
</dbReference>
<reference evidence="2 3" key="1">
    <citation type="submission" date="2019-10" db="EMBL/GenBank/DDBJ databases">
        <title>Alkalibaculum tamaniensis sp.nov., a new alkaliphilic acetogen, isolated on methoxylated aromatics from a mud volcano.</title>
        <authorList>
            <person name="Khomyakova M.A."/>
            <person name="Merkel A.Y."/>
            <person name="Bonch-Osmolovskaya E.A."/>
            <person name="Slobodkin A.I."/>
        </authorList>
    </citation>
    <scope>NUCLEOTIDE SEQUENCE [LARGE SCALE GENOMIC DNA]</scope>
    <source>
        <strain evidence="2 3">M08DMB</strain>
    </source>
</reference>
<gene>
    <name evidence="2" type="ORF">GC105_09330</name>
</gene>
<evidence type="ECO:0000313" key="2">
    <source>
        <dbReference type="EMBL" id="MPW25992.1"/>
    </source>
</evidence>
<proteinExistence type="predicted"/>
<protein>
    <submittedName>
        <fullName evidence="2">Nucleotide pyrophosphohydrolase</fullName>
    </submittedName>
</protein>
<dbReference type="InterPro" id="IPR011379">
    <property type="entry name" value="MazG-related_GP37"/>
</dbReference>
<dbReference type="GO" id="GO:0016787">
    <property type="term" value="F:hydrolase activity"/>
    <property type="evidence" value="ECO:0007669"/>
    <property type="project" value="UniProtKB-KW"/>
</dbReference>
<dbReference type="CDD" id="cd11541">
    <property type="entry name" value="NTP-PPase_u4"/>
    <property type="match status" value="1"/>
</dbReference>
<dbReference type="Gene3D" id="1.10.287.1080">
    <property type="entry name" value="MazG-like"/>
    <property type="match status" value="1"/>
</dbReference>
<dbReference type="RefSeq" id="WP_152804023.1">
    <property type="nucleotide sequence ID" value="NZ_WHNX01000012.1"/>
</dbReference>
<evidence type="ECO:0000313" key="3">
    <source>
        <dbReference type="Proteomes" id="UP000440004"/>
    </source>
</evidence>
<dbReference type="AlphaFoldDB" id="A0A6A7K9B9"/>
<keyword evidence="2" id="KW-0378">Hydrolase</keyword>
<dbReference type="InterPro" id="IPR004518">
    <property type="entry name" value="MazG-like_dom"/>
</dbReference>
<organism evidence="2 3">
    <name type="scientific">Alkalibaculum sporogenes</name>
    <dbReference type="NCBI Taxonomy" id="2655001"/>
    <lineage>
        <taxon>Bacteria</taxon>
        <taxon>Bacillati</taxon>
        <taxon>Bacillota</taxon>
        <taxon>Clostridia</taxon>
        <taxon>Eubacteriales</taxon>
        <taxon>Eubacteriaceae</taxon>
        <taxon>Alkalibaculum</taxon>
    </lineage>
</organism>
<evidence type="ECO:0000259" key="1">
    <source>
        <dbReference type="Pfam" id="PF03819"/>
    </source>
</evidence>
<dbReference type="Pfam" id="PF03819">
    <property type="entry name" value="MazG"/>
    <property type="match status" value="1"/>
</dbReference>
<keyword evidence="3" id="KW-1185">Reference proteome</keyword>
<accession>A0A6A7K9B9</accession>